<dbReference type="EMBL" id="JAGSOV010000015">
    <property type="protein sequence ID" value="MCO1654847.1"/>
    <property type="molecule type" value="Genomic_DNA"/>
</dbReference>
<protein>
    <submittedName>
        <fullName evidence="2">Uncharacterized protein</fullName>
    </submittedName>
</protein>
<organism evidence="2 3">
    <name type="scientific">Pseudonocardia humida</name>
    <dbReference type="NCBI Taxonomy" id="2800819"/>
    <lineage>
        <taxon>Bacteria</taxon>
        <taxon>Bacillati</taxon>
        <taxon>Actinomycetota</taxon>
        <taxon>Actinomycetes</taxon>
        <taxon>Pseudonocardiales</taxon>
        <taxon>Pseudonocardiaceae</taxon>
        <taxon>Pseudonocardia</taxon>
    </lineage>
</organism>
<sequence>MSAGSTPGSPEPGTDHAKHERAARVYEKTRNLANGNAVAQGASGVFGGGVNLLVDAAAIPFYVDLWNDVRRVYGRGEITLHAAQEYLRPNMAFLVQDLVWDKAIGSIPIIGIPFNIAFGKALTWRLGAWFGMLAALGADTGGDAELAQSTLALVKLVFPADGGVFSWSDPDKEVFVAFIASVDGLTEDEARRRTEAALRALRGD</sequence>
<dbReference type="RefSeq" id="WP_252436534.1">
    <property type="nucleotide sequence ID" value="NZ_JAGSOV010000015.1"/>
</dbReference>
<evidence type="ECO:0000313" key="3">
    <source>
        <dbReference type="Proteomes" id="UP001165283"/>
    </source>
</evidence>
<comment type="caution">
    <text evidence="2">The sequence shown here is derived from an EMBL/GenBank/DDBJ whole genome shotgun (WGS) entry which is preliminary data.</text>
</comment>
<gene>
    <name evidence="2" type="ORF">KDL28_07225</name>
</gene>
<keyword evidence="3" id="KW-1185">Reference proteome</keyword>
<dbReference type="Proteomes" id="UP001165283">
    <property type="component" value="Unassembled WGS sequence"/>
</dbReference>
<evidence type="ECO:0000313" key="2">
    <source>
        <dbReference type="EMBL" id="MCO1654847.1"/>
    </source>
</evidence>
<proteinExistence type="predicted"/>
<evidence type="ECO:0000256" key="1">
    <source>
        <dbReference type="SAM" id="MobiDB-lite"/>
    </source>
</evidence>
<name>A0ABT0ZVT8_9PSEU</name>
<accession>A0ABT0ZVT8</accession>
<reference evidence="2" key="1">
    <citation type="submission" date="2021-04" db="EMBL/GenBank/DDBJ databases">
        <title>Pseudonocardia sp. nov., isolated from sandy soil of mangrove forest.</title>
        <authorList>
            <person name="Zan Z."/>
            <person name="Huang R."/>
            <person name="Liu W."/>
        </authorList>
    </citation>
    <scope>NUCLEOTIDE SEQUENCE</scope>
    <source>
        <strain evidence="2">S2-4</strain>
    </source>
</reference>
<feature type="region of interest" description="Disordered" evidence="1">
    <location>
        <begin position="1"/>
        <end position="20"/>
    </location>
</feature>